<organism evidence="1 2">
    <name type="scientific">Corynebacterium tuscaniense</name>
    <dbReference type="NCBI Taxonomy" id="302449"/>
    <lineage>
        <taxon>Bacteria</taxon>
        <taxon>Bacillati</taxon>
        <taxon>Actinomycetota</taxon>
        <taxon>Actinomycetes</taxon>
        <taxon>Mycobacteriales</taxon>
        <taxon>Corynebacteriaceae</taxon>
        <taxon>Corynebacterium</taxon>
    </lineage>
</organism>
<name>A0A2N6T643_9CORY</name>
<accession>A0A2N6T643</accession>
<dbReference type="EMBL" id="PNHG01000004">
    <property type="protein sequence ID" value="PMC64779.1"/>
    <property type="molecule type" value="Genomic_DNA"/>
</dbReference>
<evidence type="ECO:0000313" key="1">
    <source>
        <dbReference type="EMBL" id="PMC64779.1"/>
    </source>
</evidence>
<dbReference type="Proteomes" id="UP000235836">
    <property type="component" value="Unassembled WGS sequence"/>
</dbReference>
<comment type="caution">
    <text evidence="1">The sequence shown here is derived from an EMBL/GenBank/DDBJ whole genome shotgun (WGS) entry which is preliminary data.</text>
</comment>
<reference evidence="1 2" key="1">
    <citation type="submission" date="2017-09" db="EMBL/GenBank/DDBJ databases">
        <title>Bacterial strain isolated from the female urinary microbiota.</title>
        <authorList>
            <person name="Thomas-White K."/>
            <person name="Kumar N."/>
            <person name="Forster S."/>
            <person name="Putonti C."/>
            <person name="Lawley T."/>
            <person name="Wolfe A.J."/>
        </authorList>
    </citation>
    <scope>NUCLEOTIDE SEQUENCE [LARGE SCALE GENOMIC DNA]</scope>
    <source>
        <strain evidence="1 2">UMB0792</strain>
    </source>
</reference>
<dbReference type="AlphaFoldDB" id="A0A2N6T643"/>
<sequence>MSDPQPEPKTPPLFVRTTLTIPGAGSVVNIAELVELNPHECRMVRMIELTPDHAITGAFIAGRVIGNANRPLDTVPHPDTYDQFEGIEAENITADHFEGLWEEARAKFPEL</sequence>
<evidence type="ECO:0000313" key="2">
    <source>
        <dbReference type="Proteomes" id="UP000235836"/>
    </source>
</evidence>
<proteinExistence type="predicted"/>
<protein>
    <submittedName>
        <fullName evidence="1">Uncharacterized protein</fullName>
    </submittedName>
</protein>
<keyword evidence="2" id="KW-1185">Reference proteome</keyword>
<dbReference type="RefSeq" id="WP_102723599.1">
    <property type="nucleotide sequence ID" value="NZ_PNHG01000004.1"/>
</dbReference>
<gene>
    <name evidence="1" type="ORF">CJ203_03735</name>
</gene>